<dbReference type="STRING" id="1036779.SAMN04515666_11228"/>
<evidence type="ECO:0000259" key="4">
    <source>
        <dbReference type="Pfam" id="PF07992"/>
    </source>
</evidence>
<dbReference type="InterPro" id="IPR023753">
    <property type="entry name" value="FAD/NAD-binding_dom"/>
</dbReference>
<keyword evidence="2" id="KW-0285">Flavoprotein</keyword>
<dbReference type="PRINTS" id="PR00368">
    <property type="entry name" value="FADPNR"/>
</dbReference>
<evidence type="ECO:0000256" key="2">
    <source>
        <dbReference type="ARBA" id="ARBA00022630"/>
    </source>
</evidence>
<dbReference type="SUPFAM" id="SSF51905">
    <property type="entry name" value="FAD/NAD(P)-binding domain"/>
    <property type="match status" value="1"/>
</dbReference>
<gene>
    <name evidence="5" type="ORF">SAMN04515666_11228</name>
</gene>
<feature type="domain" description="FAD/NAD(P)-binding" evidence="4">
    <location>
        <begin position="169"/>
        <end position="465"/>
    </location>
</feature>
<organism evidence="5 6">
    <name type="scientific">Bosea lupini</name>
    <dbReference type="NCBI Taxonomy" id="1036779"/>
    <lineage>
        <taxon>Bacteria</taxon>
        <taxon>Pseudomonadati</taxon>
        <taxon>Pseudomonadota</taxon>
        <taxon>Alphaproteobacteria</taxon>
        <taxon>Hyphomicrobiales</taxon>
        <taxon>Boseaceae</taxon>
        <taxon>Bosea</taxon>
    </lineage>
</organism>
<dbReference type="EMBL" id="FOAN01000012">
    <property type="protein sequence ID" value="SEM47068.1"/>
    <property type="molecule type" value="Genomic_DNA"/>
</dbReference>
<keyword evidence="3" id="KW-0560">Oxidoreductase</keyword>
<dbReference type="InterPro" id="IPR014710">
    <property type="entry name" value="RmlC-like_jellyroll"/>
</dbReference>
<dbReference type="Gene3D" id="3.50.50.60">
    <property type="entry name" value="FAD/NAD(P)-binding domain"/>
    <property type="match status" value="2"/>
</dbReference>
<dbReference type="Proteomes" id="UP000199664">
    <property type="component" value="Unassembled WGS sequence"/>
</dbReference>
<dbReference type="PRINTS" id="PR00469">
    <property type="entry name" value="PNDRDTASEII"/>
</dbReference>
<dbReference type="GO" id="GO:0016491">
    <property type="term" value="F:oxidoreductase activity"/>
    <property type="evidence" value="ECO:0007669"/>
    <property type="project" value="UniProtKB-KW"/>
</dbReference>
<dbReference type="InterPro" id="IPR036188">
    <property type="entry name" value="FAD/NAD-bd_sf"/>
</dbReference>
<dbReference type="Pfam" id="PF07992">
    <property type="entry name" value="Pyr_redox_2"/>
    <property type="match status" value="1"/>
</dbReference>
<accession>A0A1H7YP35</accession>
<dbReference type="InterPro" id="IPR018490">
    <property type="entry name" value="cNMP-bd_dom_sf"/>
</dbReference>
<proteinExistence type="predicted"/>
<reference evidence="6" key="1">
    <citation type="submission" date="2016-10" db="EMBL/GenBank/DDBJ databases">
        <authorList>
            <person name="Varghese N."/>
            <person name="Submissions S."/>
        </authorList>
    </citation>
    <scope>NUCLEOTIDE SEQUENCE [LARGE SCALE GENOMIC DNA]</scope>
    <source>
        <strain evidence="6">LMG 26383,CCUG 61248,R- 45681</strain>
    </source>
</reference>
<evidence type="ECO:0000256" key="1">
    <source>
        <dbReference type="ARBA" id="ARBA00018719"/>
    </source>
</evidence>
<protein>
    <recommendedName>
        <fullName evidence="1">Thioredoxin reductase</fullName>
    </recommendedName>
</protein>
<dbReference type="AlphaFoldDB" id="A0A1H7YP35"/>
<keyword evidence="6" id="KW-1185">Reference proteome</keyword>
<dbReference type="Gene3D" id="2.60.120.10">
    <property type="entry name" value="Jelly Rolls"/>
    <property type="match status" value="1"/>
</dbReference>
<name>A0A1H7YP35_9HYPH</name>
<evidence type="ECO:0000256" key="3">
    <source>
        <dbReference type="ARBA" id="ARBA00023002"/>
    </source>
</evidence>
<sequence length="479" mass="50173">MIDSRRRAVPVADHEPGSIIGETAGLSGKPALVDGVAVEDSEAIVLAPSDLRALLVADAMLGERITRALILRRVELIASGAGGPLLIAPADHPGRVALANFLSRNGLPFRALDPNIDQDAEDLLTTIHPTAVDFPLALLADGTVLRAPSETALAQALGMIGQADPSRIYDVAIVGAGPAGLAASVYAASEGLSVVVLDRRSFGGQAGASARIENYFGFPTGITGQALTARGFVQAQKFGVEIAIPTTVTALTCGGAGGVHRLDAEDGRRYCARAVIVASRARYRRPPIGRLAEFDGRGVWYWASPIEAQFCSRQEIVLVGGGNSAGQAAVFLAQHAAKVRMMVRGPGLAETMSRYLIDRIAADPRIELMPHTEIVSIDGDQTGLRGLTWRDRVTGEETSAPIRNLFLFIGADPASDWLASCGVALDDKGFVATDGSLETDHPGIFAIGDVRAGSVKRVGGAIGEGAAVIARIHTYLARR</sequence>
<dbReference type="InterPro" id="IPR050097">
    <property type="entry name" value="Ferredoxin-NADP_redctase_2"/>
</dbReference>
<evidence type="ECO:0000313" key="6">
    <source>
        <dbReference type="Proteomes" id="UP000199664"/>
    </source>
</evidence>
<evidence type="ECO:0000313" key="5">
    <source>
        <dbReference type="EMBL" id="SEM47068.1"/>
    </source>
</evidence>
<dbReference type="SUPFAM" id="SSF51206">
    <property type="entry name" value="cAMP-binding domain-like"/>
    <property type="match status" value="1"/>
</dbReference>
<dbReference type="PANTHER" id="PTHR48105">
    <property type="entry name" value="THIOREDOXIN REDUCTASE 1-RELATED-RELATED"/>
    <property type="match status" value="1"/>
</dbReference>